<evidence type="ECO:0000259" key="22">
    <source>
        <dbReference type="PROSITE" id="PS50041"/>
    </source>
</evidence>
<evidence type="ECO:0000256" key="19">
    <source>
        <dbReference type="SAM" id="MobiDB-lite"/>
    </source>
</evidence>
<dbReference type="PROSITE" id="PS50041">
    <property type="entry name" value="C_TYPE_LECTIN_2"/>
    <property type="match status" value="1"/>
</dbReference>
<dbReference type="PANTHER" id="PTHR19325">
    <property type="entry name" value="COMPLEMENT COMPONENT-RELATED SUSHI DOMAIN-CONTAINING"/>
    <property type="match status" value="1"/>
</dbReference>
<evidence type="ECO:0000256" key="12">
    <source>
        <dbReference type="ARBA" id="ARBA00022889"/>
    </source>
</evidence>
<feature type="disulfide bond" evidence="17">
    <location>
        <begin position="160"/>
        <end position="170"/>
    </location>
</feature>
<evidence type="ECO:0000256" key="15">
    <source>
        <dbReference type="ARBA" id="ARBA00023157"/>
    </source>
</evidence>
<evidence type="ECO:0000256" key="20">
    <source>
        <dbReference type="SAM" id="Phobius"/>
    </source>
</evidence>
<evidence type="ECO:0008006" key="26">
    <source>
        <dbReference type="Google" id="ProtNLM"/>
    </source>
</evidence>
<keyword evidence="8" id="KW-0732">Signal</keyword>
<dbReference type="GO" id="GO:0030246">
    <property type="term" value="F:carbohydrate binding"/>
    <property type="evidence" value="ECO:0007669"/>
    <property type="project" value="UniProtKB-KW"/>
</dbReference>
<comment type="caution">
    <text evidence="24">The sequence shown here is derived from an EMBL/GenBank/DDBJ whole genome shotgun (WGS) entry which is preliminary data.</text>
</comment>
<dbReference type="GO" id="GO:0005886">
    <property type="term" value="C:plasma membrane"/>
    <property type="evidence" value="ECO:0007669"/>
    <property type="project" value="UniProtKB-SubCell"/>
</dbReference>
<dbReference type="Pfam" id="PF00084">
    <property type="entry name" value="Sushi"/>
    <property type="match status" value="8"/>
</dbReference>
<proteinExistence type="inferred from homology"/>
<dbReference type="SUPFAM" id="SSF57535">
    <property type="entry name" value="Complement control module/SCR domain"/>
    <property type="match status" value="8"/>
</dbReference>
<dbReference type="FunFam" id="3.10.100.10:FF:000007">
    <property type="entry name" value="L-selectin"/>
    <property type="match status" value="1"/>
</dbReference>
<dbReference type="InterPro" id="IPR033991">
    <property type="entry name" value="Selectin_CTLD"/>
</dbReference>
<dbReference type="SMART" id="SM00032">
    <property type="entry name" value="CCP"/>
    <property type="match status" value="8"/>
</dbReference>
<dbReference type="CDD" id="cd00033">
    <property type="entry name" value="CCP"/>
    <property type="match status" value="8"/>
</dbReference>
<dbReference type="Proteomes" id="UP001619887">
    <property type="component" value="Unassembled WGS sequence"/>
</dbReference>
<comment type="similarity">
    <text evidence="2">Belongs to the selectin/LECAM family.</text>
</comment>
<dbReference type="InterPro" id="IPR035976">
    <property type="entry name" value="Sushi/SCR/CCP_sf"/>
</dbReference>
<name>A0ABD2G223_PAGBO</name>
<evidence type="ECO:0000256" key="4">
    <source>
        <dbReference type="ARBA" id="ARBA00022536"/>
    </source>
</evidence>
<dbReference type="Pfam" id="PF00008">
    <property type="entry name" value="EGF"/>
    <property type="match status" value="1"/>
</dbReference>
<dbReference type="InterPro" id="IPR000742">
    <property type="entry name" value="EGF"/>
</dbReference>
<dbReference type="InterPro" id="IPR001304">
    <property type="entry name" value="C-type_lectin-like"/>
</dbReference>
<evidence type="ECO:0000256" key="1">
    <source>
        <dbReference type="ARBA" id="ARBA00004251"/>
    </source>
</evidence>
<evidence type="ECO:0000256" key="13">
    <source>
        <dbReference type="ARBA" id="ARBA00022989"/>
    </source>
</evidence>
<keyword evidence="9" id="KW-0430">Lectin</keyword>
<comment type="caution">
    <text evidence="17">Lacks conserved residue(s) required for the propagation of feature annotation.</text>
</comment>
<gene>
    <name evidence="24" type="ORF">OYC64_021825</name>
</gene>
<feature type="domain" description="Sushi" evidence="23">
    <location>
        <begin position="335"/>
        <end position="384"/>
    </location>
</feature>
<feature type="disulfide bond" evidence="18">
    <location>
        <begin position="228"/>
        <end position="255"/>
    </location>
</feature>
<dbReference type="InterPro" id="IPR016186">
    <property type="entry name" value="C-type_lectin-like/link_sf"/>
</dbReference>
<keyword evidence="10" id="KW-0677">Repeat</keyword>
<evidence type="ECO:0000313" key="25">
    <source>
        <dbReference type="Proteomes" id="UP001619887"/>
    </source>
</evidence>
<evidence type="ECO:0000256" key="17">
    <source>
        <dbReference type="PROSITE-ProRule" id="PRU00076"/>
    </source>
</evidence>
<feature type="domain" description="EGF-like" evidence="21">
    <location>
        <begin position="156"/>
        <end position="191"/>
    </location>
</feature>
<keyword evidence="16" id="KW-0325">Glycoprotein</keyword>
<dbReference type="GO" id="GO:0046872">
    <property type="term" value="F:metal ion binding"/>
    <property type="evidence" value="ECO:0007669"/>
    <property type="project" value="UniProtKB-KW"/>
</dbReference>
<dbReference type="PROSITE" id="PS00615">
    <property type="entry name" value="C_TYPE_LECTIN_1"/>
    <property type="match status" value="1"/>
</dbReference>
<dbReference type="Pfam" id="PF00059">
    <property type="entry name" value="Lectin_C"/>
    <property type="match status" value="1"/>
</dbReference>
<keyword evidence="11" id="KW-0106">Calcium</keyword>
<evidence type="ECO:0000256" key="11">
    <source>
        <dbReference type="ARBA" id="ARBA00022837"/>
    </source>
</evidence>
<dbReference type="Gene3D" id="3.10.100.10">
    <property type="entry name" value="Mannose-Binding Protein A, subunit A"/>
    <property type="match status" value="1"/>
</dbReference>
<feature type="domain" description="Sushi" evidence="23">
    <location>
        <begin position="194"/>
        <end position="257"/>
    </location>
</feature>
<feature type="domain" description="Sushi" evidence="23">
    <location>
        <begin position="575"/>
        <end position="643"/>
    </location>
</feature>
<protein>
    <recommendedName>
        <fullName evidence="26">Selectin E</fullName>
    </recommendedName>
</protein>
<evidence type="ECO:0000256" key="16">
    <source>
        <dbReference type="ARBA" id="ARBA00023180"/>
    </source>
</evidence>
<keyword evidence="14 20" id="KW-0472">Membrane</keyword>
<feature type="domain" description="Sushi" evidence="23">
    <location>
        <begin position="515"/>
        <end position="574"/>
    </location>
</feature>
<feature type="disulfide bond" evidence="17">
    <location>
        <begin position="181"/>
        <end position="190"/>
    </location>
</feature>
<dbReference type="CDD" id="cd03592">
    <property type="entry name" value="CLECT_selectins_like"/>
    <property type="match status" value="1"/>
</dbReference>
<dbReference type="SMART" id="SM00034">
    <property type="entry name" value="CLECT"/>
    <property type="match status" value="1"/>
</dbReference>
<evidence type="ECO:0000256" key="10">
    <source>
        <dbReference type="ARBA" id="ARBA00022737"/>
    </source>
</evidence>
<dbReference type="InterPro" id="IPR000436">
    <property type="entry name" value="Sushi_SCR_CCP_dom"/>
</dbReference>
<dbReference type="PROSITE" id="PS01186">
    <property type="entry name" value="EGF_2"/>
    <property type="match status" value="1"/>
</dbReference>
<sequence length="766" mass="83247">MELFFGLLQTCSSKTSWINLTFLCSMLCMWTSVECWSYFYSDDTMSWSAARTWCKVNYTDMVAIQNQEEITHLNSWLPRKKKYYWIGIRKVNDVWTWVGTNKTLTEEATNWAKGEPNNGKRLGSNEDCVEMYVKREQQTGKWNDERCAKSKTALCYTAACKNDLCQHGECVETINSHRCACFEGFYGDQCEHVVECNEEEVTVPDKGNVHCTHTNGNFSYDSSCQYSCEEGYQLSLSRPLRCTASKQWSEQPPTCELVQCQPMSTPERGSMACSDPLGSSSFSSTRVFACDEGYELAGTPQNTLQCEASGIWNASQPFCVAVQCPDLQEQDNGLLNCGDDADVRFSFGNTCSFSCAPGYQLVGASRVTCTSAAEWSERMPQCEAITCQNPEGAHIITQCSPPVNDLRPASTCSFTCAAGFELQGAHSTQCSEDGQWSNAIPTCKAFGCPAPEIPSSAQISCSPSLSSPVSAGTPHPLGMVCMFSCDEGHELTGALSMECANPGQWTSTPPNCTAVRCPQLEAPENGHVNCPNSDPVFNSQCSFTCNQDFSLDGHDLLTCDRNGDWTGETPTCKAIGCPAPEIPSSAQISCSPSLSSPVSAGTPHPLGMVCMFSCDEGHEMTGALSMECANPGQWTSTPPNCTAVRCPQLEAPENGHVNCSNSDPVFNSQCSFTCNQDFSLDGHDLLTCDRDGDWTGETPTCKAPESQLAAITGGAAAGGALSLIGLSLALWILKRLRQNANKFELSSNSDIETPPQTYRNSIDSLI</sequence>
<feature type="disulfide bond" evidence="18">
    <location>
        <begin position="545"/>
        <end position="572"/>
    </location>
</feature>
<dbReference type="InterPro" id="IPR002396">
    <property type="entry name" value="Selectin_superfamily"/>
</dbReference>
<evidence type="ECO:0000256" key="5">
    <source>
        <dbReference type="ARBA" id="ARBA00022659"/>
    </source>
</evidence>
<evidence type="ECO:0000256" key="7">
    <source>
        <dbReference type="ARBA" id="ARBA00022723"/>
    </source>
</evidence>
<accession>A0ABD2G223</accession>
<evidence type="ECO:0000259" key="23">
    <source>
        <dbReference type="PROSITE" id="PS50923"/>
    </source>
</evidence>
<keyword evidence="25" id="KW-1185">Reference proteome</keyword>
<keyword evidence="6 20" id="KW-0812">Transmembrane</keyword>
<feature type="disulfide bond" evidence="18">
    <location>
        <begin position="387"/>
        <end position="430"/>
    </location>
</feature>
<keyword evidence="4 17" id="KW-0245">EGF-like domain</keyword>
<feature type="region of interest" description="Disordered" evidence="19">
    <location>
        <begin position="746"/>
        <end position="766"/>
    </location>
</feature>
<evidence type="ECO:0000256" key="14">
    <source>
        <dbReference type="ARBA" id="ARBA00023136"/>
    </source>
</evidence>
<evidence type="ECO:0000259" key="21">
    <source>
        <dbReference type="PROSITE" id="PS50026"/>
    </source>
</evidence>
<dbReference type="AlphaFoldDB" id="A0ABD2G223"/>
<feature type="disulfide bond" evidence="18">
    <location>
        <begin position="485"/>
        <end position="512"/>
    </location>
</feature>
<feature type="domain" description="Sushi" evidence="23">
    <location>
        <begin position="385"/>
        <end position="445"/>
    </location>
</feature>
<keyword evidence="13 20" id="KW-1133">Transmembrane helix</keyword>
<feature type="disulfide bond" evidence="18">
    <location>
        <begin position="355"/>
        <end position="382"/>
    </location>
</feature>
<dbReference type="PROSITE" id="PS50923">
    <property type="entry name" value="SUSHI"/>
    <property type="match status" value="8"/>
</dbReference>
<dbReference type="InterPro" id="IPR050350">
    <property type="entry name" value="Compl-Cell_Adhes-Reg"/>
</dbReference>
<reference evidence="24 25" key="1">
    <citation type="journal article" date="2022" name="G3 (Bethesda)">
        <title>Evaluating Illumina-, Nanopore-, and PacBio-based genome assembly strategies with the bald notothen, Trematomus borchgrevinki.</title>
        <authorList>
            <person name="Rayamajhi N."/>
            <person name="Cheng C.C."/>
            <person name="Catchen J.M."/>
        </authorList>
    </citation>
    <scope>NUCLEOTIDE SEQUENCE [LARGE SCALE GENOMIC DNA]</scope>
    <source>
        <strain evidence="24">AGRC-2024</strain>
    </source>
</reference>
<feature type="transmembrane region" description="Helical" evidence="20">
    <location>
        <begin position="708"/>
        <end position="733"/>
    </location>
</feature>
<dbReference type="FunFam" id="2.10.70.10:FF:000001">
    <property type="entry name" value="Selectin P"/>
    <property type="match status" value="4"/>
</dbReference>
<dbReference type="Gene3D" id="2.10.70.10">
    <property type="entry name" value="Complement Module, domain 1"/>
    <property type="match status" value="8"/>
</dbReference>
<dbReference type="SUPFAM" id="SSF56436">
    <property type="entry name" value="C-type lectin-like"/>
    <property type="match status" value="1"/>
</dbReference>
<evidence type="ECO:0000256" key="8">
    <source>
        <dbReference type="ARBA" id="ARBA00022729"/>
    </source>
</evidence>
<feature type="domain" description="Sushi" evidence="23">
    <location>
        <begin position="258"/>
        <end position="321"/>
    </location>
</feature>
<dbReference type="CDD" id="cd00054">
    <property type="entry name" value="EGF_CA"/>
    <property type="match status" value="1"/>
</dbReference>
<reference evidence="24 25" key="2">
    <citation type="journal article" date="2024" name="G3 (Bethesda)">
        <title>The genome of the cryopelagic Antarctic bald notothen, Trematomus borchgrevinki.</title>
        <authorList>
            <person name="Rayamajhi N."/>
            <person name="Rivera-Colon A.G."/>
            <person name="Minhas B.F."/>
            <person name="Cheng C.C."/>
            <person name="Catchen J.M."/>
        </authorList>
    </citation>
    <scope>NUCLEOTIDE SEQUENCE [LARGE SCALE GENOMIC DNA]</scope>
    <source>
        <strain evidence="24">AGRC-2024</strain>
    </source>
</reference>
<evidence type="ECO:0000256" key="9">
    <source>
        <dbReference type="ARBA" id="ARBA00022734"/>
    </source>
</evidence>
<keyword evidence="5 18" id="KW-0768">Sushi</keyword>
<dbReference type="PROSITE" id="PS00022">
    <property type="entry name" value="EGF_1"/>
    <property type="match status" value="1"/>
</dbReference>
<keyword evidence="3" id="KW-1003">Cell membrane</keyword>
<feature type="disulfide bond" evidence="18">
    <location>
        <begin position="416"/>
        <end position="443"/>
    </location>
</feature>
<evidence type="ECO:0000313" key="24">
    <source>
        <dbReference type="EMBL" id="KAL3047720.1"/>
    </source>
</evidence>
<feature type="domain" description="C-type lectin" evidence="22">
    <location>
        <begin position="33"/>
        <end position="156"/>
    </location>
</feature>
<dbReference type="EMBL" id="JBIYXZ010002084">
    <property type="protein sequence ID" value="KAL3047720.1"/>
    <property type="molecule type" value="Genomic_DNA"/>
</dbReference>
<dbReference type="SMART" id="SM00181">
    <property type="entry name" value="EGF"/>
    <property type="match status" value="2"/>
</dbReference>
<dbReference type="PROSITE" id="PS50026">
    <property type="entry name" value="EGF_3"/>
    <property type="match status" value="1"/>
</dbReference>
<feature type="disulfide bond" evidence="18">
    <location>
        <begin position="674"/>
        <end position="701"/>
    </location>
</feature>
<evidence type="ECO:0000256" key="18">
    <source>
        <dbReference type="PROSITE-ProRule" id="PRU00302"/>
    </source>
</evidence>
<dbReference type="GO" id="GO:0007155">
    <property type="term" value="P:cell adhesion"/>
    <property type="evidence" value="ECO:0007669"/>
    <property type="project" value="UniProtKB-KW"/>
</dbReference>
<evidence type="ECO:0000256" key="2">
    <source>
        <dbReference type="ARBA" id="ARBA00007360"/>
    </source>
</evidence>
<organism evidence="24 25">
    <name type="scientific">Pagothenia borchgrevinki</name>
    <name type="common">Bald rockcod</name>
    <name type="synonym">Trematomus borchgrevinki</name>
    <dbReference type="NCBI Taxonomy" id="8213"/>
    <lineage>
        <taxon>Eukaryota</taxon>
        <taxon>Metazoa</taxon>
        <taxon>Chordata</taxon>
        <taxon>Craniata</taxon>
        <taxon>Vertebrata</taxon>
        <taxon>Euteleostomi</taxon>
        <taxon>Actinopterygii</taxon>
        <taxon>Neopterygii</taxon>
        <taxon>Teleostei</taxon>
        <taxon>Neoteleostei</taxon>
        <taxon>Acanthomorphata</taxon>
        <taxon>Eupercaria</taxon>
        <taxon>Perciformes</taxon>
        <taxon>Notothenioidei</taxon>
        <taxon>Nototheniidae</taxon>
        <taxon>Pagothenia</taxon>
    </lineage>
</organism>
<dbReference type="InterPro" id="IPR018378">
    <property type="entry name" value="C-type_lectin_CS"/>
</dbReference>
<evidence type="ECO:0000256" key="3">
    <source>
        <dbReference type="ARBA" id="ARBA00022475"/>
    </source>
</evidence>
<evidence type="ECO:0000256" key="6">
    <source>
        <dbReference type="ARBA" id="ARBA00022692"/>
    </source>
</evidence>
<keyword evidence="7" id="KW-0479">Metal-binding</keyword>
<keyword evidence="12" id="KW-0130">Cell adhesion</keyword>
<dbReference type="PRINTS" id="PR00343">
    <property type="entry name" value="SELECTIN"/>
</dbReference>
<feature type="domain" description="Sushi" evidence="23">
    <location>
        <begin position="644"/>
        <end position="703"/>
    </location>
</feature>
<feature type="domain" description="Sushi" evidence="23">
    <location>
        <begin position="446"/>
        <end position="514"/>
    </location>
</feature>
<comment type="subcellular location">
    <subcellularLocation>
        <location evidence="1">Cell membrane</location>
        <topology evidence="1">Single-pass type I membrane protein</topology>
    </subcellularLocation>
</comment>
<feature type="disulfide bond" evidence="18">
    <location>
        <begin position="614"/>
        <end position="641"/>
    </location>
</feature>
<keyword evidence="15 17" id="KW-1015">Disulfide bond</keyword>
<dbReference type="InterPro" id="IPR016187">
    <property type="entry name" value="CTDL_fold"/>
</dbReference>
<dbReference type="PANTHER" id="PTHR19325:SF569">
    <property type="entry name" value="COMPLEMENT COMPONENT 4 BINDING PROTEIN, SECRETORY-RELATED"/>
    <property type="match status" value="1"/>
</dbReference>